<dbReference type="EMBL" id="CDQK01000006">
    <property type="protein sequence ID" value="CEP24592.1"/>
    <property type="molecule type" value="Genomic_DNA"/>
</dbReference>
<evidence type="ECO:0000313" key="4">
    <source>
        <dbReference type="EMBL" id="CEP24592.1"/>
    </source>
</evidence>
<keyword evidence="2" id="KW-0698">rRNA processing</keyword>
<evidence type="ECO:0000256" key="2">
    <source>
        <dbReference type="ARBA" id="ARBA00022552"/>
    </source>
</evidence>
<sequence>MVSSDIQIDVSDFVEAPEGQTLGFSDEKQQANFELGVSMVIHSWEILNIAVVNGWGGPRSSDKRDWISDIVVDLFKGPVVDIELIEETILNAMLDEFDVNVEDESSLPIAAKVIGIYRQVASGDYSTVRSMYEQWQQKGTQQEQYQVQIQEDPENPGVSDNDDDDDDEEDDEVELVAEQMDIDAPQEPQGPIVDDDGFELVQKKGRRRH</sequence>
<protein>
    <recommendedName>
        <fullName evidence="6">Pre-rRNA-processing protein TSR2</fullName>
    </recommendedName>
</protein>
<dbReference type="GO" id="GO:0006364">
    <property type="term" value="P:rRNA processing"/>
    <property type="evidence" value="ECO:0007669"/>
    <property type="project" value="UniProtKB-KW"/>
</dbReference>
<organism evidence="4 5">
    <name type="scientific">Cyberlindnera jadinii (strain ATCC 18201 / CBS 1600 / BCRC 20928 / JCM 3617 / NBRC 0987 / NRRL Y-1542)</name>
    <name type="common">Torula yeast</name>
    <name type="synonym">Candida utilis</name>
    <dbReference type="NCBI Taxonomy" id="983966"/>
    <lineage>
        <taxon>Eukaryota</taxon>
        <taxon>Fungi</taxon>
        <taxon>Dikarya</taxon>
        <taxon>Ascomycota</taxon>
        <taxon>Saccharomycotina</taxon>
        <taxon>Saccharomycetes</taxon>
        <taxon>Phaffomycetales</taxon>
        <taxon>Phaffomycetaceae</taxon>
        <taxon>Cyberlindnera</taxon>
    </lineage>
</organism>
<proteinExistence type="inferred from homology"/>
<evidence type="ECO:0008006" key="6">
    <source>
        <dbReference type="Google" id="ProtNLM"/>
    </source>
</evidence>
<gene>
    <name evidence="4" type="ORF">BN1211_5461</name>
</gene>
<comment type="similarity">
    <text evidence="1">Belongs to the TSR2 family.</text>
</comment>
<feature type="compositionally biased region" description="Acidic residues" evidence="3">
    <location>
        <begin position="160"/>
        <end position="175"/>
    </location>
</feature>
<name>A0A0H5C958_CYBJN</name>
<evidence type="ECO:0000256" key="3">
    <source>
        <dbReference type="SAM" id="MobiDB-lite"/>
    </source>
</evidence>
<dbReference type="Pfam" id="PF10273">
    <property type="entry name" value="WGG"/>
    <property type="match status" value="1"/>
</dbReference>
<accession>A0A0H5C958</accession>
<dbReference type="AlphaFoldDB" id="A0A0H5C958"/>
<feature type="region of interest" description="Disordered" evidence="3">
    <location>
        <begin position="152"/>
        <end position="209"/>
    </location>
</feature>
<evidence type="ECO:0000313" key="5">
    <source>
        <dbReference type="Proteomes" id="UP000038830"/>
    </source>
</evidence>
<dbReference type="PANTHER" id="PTHR21250">
    <property type="entry name" value="PRE-RRNA-PROCESSING PROTEIN TSR2 HOMOLOG"/>
    <property type="match status" value="1"/>
</dbReference>
<reference evidence="5" key="1">
    <citation type="journal article" date="2015" name="J. Biotechnol.">
        <title>The structure of the Cyberlindnera jadinii genome and its relation to Candida utilis analyzed by the occurrence of single nucleotide polymorphisms.</title>
        <authorList>
            <person name="Rupp O."/>
            <person name="Brinkrolf K."/>
            <person name="Buerth C."/>
            <person name="Kunigo M."/>
            <person name="Schneider J."/>
            <person name="Jaenicke S."/>
            <person name="Goesmann A."/>
            <person name="Puehler A."/>
            <person name="Jaeger K.-E."/>
            <person name="Ernst J.F."/>
        </authorList>
    </citation>
    <scope>NUCLEOTIDE SEQUENCE [LARGE SCALE GENOMIC DNA]</scope>
    <source>
        <strain evidence="5">ATCC 18201 / CBS 1600 / BCRC 20928 / JCM 3617 / NBRC 0987 / NRRL Y-1542</strain>
    </source>
</reference>
<dbReference type="Proteomes" id="UP000038830">
    <property type="component" value="Unassembled WGS sequence"/>
</dbReference>
<evidence type="ECO:0000256" key="1">
    <source>
        <dbReference type="ARBA" id="ARBA00006524"/>
    </source>
</evidence>
<dbReference type="InterPro" id="IPR019398">
    <property type="entry name" value="Pre-rRNA_process_TSR2"/>
</dbReference>